<organism evidence="17 18">
    <name type="scientific">Ruminiclostridium herbifermentans</name>
    <dbReference type="NCBI Taxonomy" id="2488810"/>
    <lineage>
        <taxon>Bacteria</taxon>
        <taxon>Bacillati</taxon>
        <taxon>Bacillota</taxon>
        <taxon>Clostridia</taxon>
        <taxon>Eubacteriales</taxon>
        <taxon>Oscillospiraceae</taxon>
        <taxon>Ruminiclostridium</taxon>
    </lineage>
</organism>
<keyword evidence="16" id="KW-0479">Metal-binding</keyword>
<evidence type="ECO:0000256" key="13">
    <source>
        <dbReference type="ARBA" id="ARBA00022993"/>
    </source>
</evidence>
<keyword evidence="8 16" id="KW-0808">Transferase</keyword>
<dbReference type="UniPathway" id="UPA00241">
    <property type="reaction ID" value="UER00352"/>
</dbReference>
<keyword evidence="11 16" id="KW-0067">ATP-binding</keyword>
<feature type="binding site" evidence="16">
    <location>
        <position position="129"/>
    </location>
    <ligand>
        <name>K(+)</name>
        <dbReference type="ChEBI" id="CHEBI:29103"/>
    </ligand>
</feature>
<evidence type="ECO:0000256" key="16">
    <source>
        <dbReference type="HAMAP-Rule" id="MF_01274"/>
    </source>
</evidence>
<evidence type="ECO:0000256" key="3">
    <source>
        <dbReference type="ARBA" id="ARBA00004496"/>
    </source>
</evidence>
<dbReference type="KEGG" id="rher:EHE19_000955"/>
<dbReference type="AlphaFoldDB" id="A0A4V6EP17"/>
<dbReference type="EC" id="2.7.1.33" evidence="6 16"/>
<dbReference type="NCBIfam" id="TIGR00671">
    <property type="entry name" value="baf"/>
    <property type="match status" value="1"/>
</dbReference>
<comment type="cofactor">
    <cofactor evidence="16">
        <name>NH4(+)</name>
        <dbReference type="ChEBI" id="CHEBI:28938"/>
    </cofactor>
    <cofactor evidence="16">
        <name>K(+)</name>
        <dbReference type="ChEBI" id="CHEBI:29103"/>
    </cofactor>
    <text evidence="16">A monovalent cation. Ammonium or potassium.</text>
</comment>
<feature type="active site" description="Proton acceptor" evidence="16">
    <location>
        <position position="109"/>
    </location>
</feature>
<evidence type="ECO:0000256" key="5">
    <source>
        <dbReference type="ARBA" id="ARBA00011738"/>
    </source>
</evidence>
<evidence type="ECO:0000256" key="2">
    <source>
        <dbReference type="ARBA" id="ARBA00001958"/>
    </source>
</evidence>
<dbReference type="GO" id="GO:0046872">
    <property type="term" value="F:metal ion binding"/>
    <property type="evidence" value="ECO:0007669"/>
    <property type="project" value="UniProtKB-KW"/>
</dbReference>
<protein>
    <recommendedName>
        <fullName evidence="15 16">Type III pantothenate kinase</fullName>
        <ecNumber evidence="6 16">2.7.1.33</ecNumber>
    </recommendedName>
    <alternativeName>
        <fullName evidence="16">PanK-III</fullName>
    </alternativeName>
    <alternativeName>
        <fullName evidence="16">Pantothenic acid kinase</fullName>
    </alternativeName>
</protein>
<evidence type="ECO:0000256" key="12">
    <source>
        <dbReference type="ARBA" id="ARBA00022958"/>
    </source>
</evidence>
<comment type="cofactor">
    <cofactor evidence="2">
        <name>K(+)</name>
        <dbReference type="ChEBI" id="CHEBI:29103"/>
    </cofactor>
</comment>
<evidence type="ECO:0000256" key="4">
    <source>
        <dbReference type="ARBA" id="ARBA00005225"/>
    </source>
</evidence>
<keyword evidence="7 16" id="KW-0963">Cytoplasm</keyword>
<keyword evidence="13 16" id="KW-0173">Coenzyme A biosynthesis</keyword>
<evidence type="ECO:0000256" key="8">
    <source>
        <dbReference type="ARBA" id="ARBA00022679"/>
    </source>
</evidence>
<dbReference type="GO" id="GO:0005524">
    <property type="term" value="F:ATP binding"/>
    <property type="evidence" value="ECO:0007669"/>
    <property type="project" value="UniProtKB-UniRule"/>
</dbReference>
<feature type="binding site" evidence="16">
    <location>
        <position position="132"/>
    </location>
    <ligand>
        <name>ATP</name>
        <dbReference type="ChEBI" id="CHEBI:30616"/>
    </ligand>
</feature>
<evidence type="ECO:0000313" key="18">
    <source>
        <dbReference type="Proteomes" id="UP000306409"/>
    </source>
</evidence>
<dbReference type="EMBL" id="CP061336">
    <property type="protein sequence ID" value="QNU67155.1"/>
    <property type="molecule type" value="Genomic_DNA"/>
</dbReference>
<dbReference type="HAMAP" id="MF_01274">
    <property type="entry name" value="Pantothen_kinase_3"/>
    <property type="match status" value="1"/>
</dbReference>
<feature type="binding site" evidence="16">
    <location>
        <begin position="6"/>
        <end position="13"/>
    </location>
    <ligand>
        <name>ATP</name>
        <dbReference type="ChEBI" id="CHEBI:30616"/>
    </ligand>
</feature>
<dbReference type="Pfam" id="PF03309">
    <property type="entry name" value="Pan_kinase"/>
    <property type="match status" value="1"/>
</dbReference>
<dbReference type="InterPro" id="IPR004619">
    <property type="entry name" value="Type_III_PanK"/>
</dbReference>
<evidence type="ECO:0000256" key="1">
    <source>
        <dbReference type="ARBA" id="ARBA00001206"/>
    </source>
</evidence>
<dbReference type="RefSeq" id="WP_137697220.1">
    <property type="nucleotide sequence ID" value="NZ_CP061336.1"/>
</dbReference>
<comment type="function">
    <text evidence="16">Catalyzes the phosphorylation of pantothenate (Pan), the first step in CoA biosynthesis.</text>
</comment>
<dbReference type="GO" id="GO:0004594">
    <property type="term" value="F:pantothenate kinase activity"/>
    <property type="evidence" value="ECO:0007669"/>
    <property type="project" value="UniProtKB-UniRule"/>
</dbReference>
<keyword evidence="9 16" id="KW-0547">Nucleotide-binding</keyword>
<name>A0A4V6EP17_9FIRM</name>
<dbReference type="CDD" id="cd24015">
    <property type="entry name" value="ASKHA_NBD_PanK-III"/>
    <property type="match status" value="1"/>
</dbReference>
<sequence>MILVIDVGNTHTLLGVFEGKELLANWRISTDRERSADELGMLMLNLFAYGKLNVEEIEAVVVASVVPSLLYSLEHSIKKYLKLEPMIIGPGTKTGINIRCQNPKEVGVDKIVNAVAGYEMYGGPLIIIDMGTATTFCAISAKGEYLGNVICPGIKISTEALYQKAAMLPRIDLVKPDSVIGKNTVASMQSGIFYGYVGKVDYIVKRMKHEMKETNVRVIATGGFSRLIAEESQVITEVNSTLTLNGLRIVYERNKN</sequence>
<dbReference type="PANTHER" id="PTHR34265">
    <property type="entry name" value="TYPE III PANTOTHENATE KINASE"/>
    <property type="match status" value="1"/>
</dbReference>
<evidence type="ECO:0000313" key="17">
    <source>
        <dbReference type="EMBL" id="QNU67155.1"/>
    </source>
</evidence>
<gene>
    <name evidence="16" type="primary">coaX</name>
    <name evidence="17" type="ORF">EHE19_000955</name>
</gene>
<feature type="binding site" evidence="16">
    <location>
        <position position="184"/>
    </location>
    <ligand>
        <name>substrate</name>
    </ligand>
</feature>
<evidence type="ECO:0000256" key="6">
    <source>
        <dbReference type="ARBA" id="ARBA00012102"/>
    </source>
</evidence>
<evidence type="ECO:0000256" key="7">
    <source>
        <dbReference type="ARBA" id="ARBA00022490"/>
    </source>
</evidence>
<dbReference type="SUPFAM" id="SSF53067">
    <property type="entry name" value="Actin-like ATPase domain"/>
    <property type="match status" value="2"/>
</dbReference>
<dbReference type="Gene3D" id="3.30.420.40">
    <property type="match status" value="2"/>
</dbReference>
<comment type="caution">
    <text evidence="16">Lacks conserved residue(s) required for the propagation of feature annotation.</text>
</comment>
<keyword evidence="12 16" id="KW-0630">Potassium</keyword>
<dbReference type="GO" id="GO:0015937">
    <property type="term" value="P:coenzyme A biosynthetic process"/>
    <property type="evidence" value="ECO:0007669"/>
    <property type="project" value="UniProtKB-UniRule"/>
</dbReference>
<reference evidence="17 18" key="1">
    <citation type="submission" date="2020-09" db="EMBL/GenBank/DDBJ databases">
        <title>Characterization and genome sequencing of Ruminiclostridium sp. nov. MA18.</title>
        <authorList>
            <person name="Rettenmaier R."/>
            <person name="Kowollik M.-L."/>
            <person name="Liebl W."/>
            <person name="Zverlov V."/>
        </authorList>
    </citation>
    <scope>NUCLEOTIDE SEQUENCE [LARGE SCALE GENOMIC DNA]</scope>
    <source>
        <strain evidence="17 18">MA18</strain>
    </source>
</reference>
<evidence type="ECO:0000256" key="15">
    <source>
        <dbReference type="ARBA" id="ARBA00040883"/>
    </source>
</evidence>
<accession>A0A4V6EP17</accession>
<dbReference type="PANTHER" id="PTHR34265:SF1">
    <property type="entry name" value="TYPE III PANTOTHENATE KINASE"/>
    <property type="match status" value="1"/>
</dbReference>
<evidence type="ECO:0000256" key="14">
    <source>
        <dbReference type="ARBA" id="ARBA00038036"/>
    </source>
</evidence>
<dbReference type="Proteomes" id="UP000306409">
    <property type="component" value="Chromosome"/>
</dbReference>
<keyword evidence="18" id="KW-1185">Reference proteome</keyword>
<comment type="catalytic activity">
    <reaction evidence="1 16">
        <text>(R)-pantothenate + ATP = (R)-4'-phosphopantothenate + ADP + H(+)</text>
        <dbReference type="Rhea" id="RHEA:16373"/>
        <dbReference type="ChEBI" id="CHEBI:10986"/>
        <dbReference type="ChEBI" id="CHEBI:15378"/>
        <dbReference type="ChEBI" id="CHEBI:29032"/>
        <dbReference type="ChEBI" id="CHEBI:30616"/>
        <dbReference type="ChEBI" id="CHEBI:456216"/>
        <dbReference type="EC" id="2.7.1.33"/>
    </reaction>
</comment>
<evidence type="ECO:0000256" key="9">
    <source>
        <dbReference type="ARBA" id="ARBA00022741"/>
    </source>
</evidence>
<evidence type="ECO:0000256" key="11">
    <source>
        <dbReference type="ARBA" id="ARBA00022840"/>
    </source>
</evidence>
<comment type="similarity">
    <text evidence="14 16">Belongs to the type III pantothenate kinase family.</text>
</comment>
<comment type="subcellular location">
    <subcellularLocation>
        <location evidence="3 16">Cytoplasm</location>
    </subcellularLocation>
</comment>
<feature type="binding site" evidence="16">
    <location>
        <begin position="107"/>
        <end position="110"/>
    </location>
    <ligand>
        <name>substrate</name>
    </ligand>
</feature>
<dbReference type="NCBIfam" id="NF009855">
    <property type="entry name" value="PRK13321.1"/>
    <property type="match status" value="1"/>
</dbReference>
<dbReference type="GO" id="GO:0005737">
    <property type="term" value="C:cytoplasm"/>
    <property type="evidence" value="ECO:0007669"/>
    <property type="project" value="UniProtKB-SubCell"/>
</dbReference>
<evidence type="ECO:0000256" key="10">
    <source>
        <dbReference type="ARBA" id="ARBA00022777"/>
    </source>
</evidence>
<comment type="subunit">
    <text evidence="5 16">Homodimer.</text>
</comment>
<dbReference type="NCBIfam" id="NF009847">
    <property type="entry name" value="PRK13318.1-5"/>
    <property type="match status" value="1"/>
</dbReference>
<proteinExistence type="inferred from homology"/>
<keyword evidence="10 16" id="KW-0418">Kinase</keyword>
<dbReference type="NCBIfam" id="NF009848">
    <property type="entry name" value="PRK13318.1-6"/>
    <property type="match status" value="1"/>
</dbReference>
<comment type="pathway">
    <text evidence="4 16">Cofactor biosynthesis; coenzyme A biosynthesis; CoA from (R)-pantothenate: step 1/5.</text>
</comment>
<dbReference type="InterPro" id="IPR043129">
    <property type="entry name" value="ATPase_NBD"/>
</dbReference>
<dbReference type="OrthoDB" id="9804707at2"/>